<dbReference type="KEGG" id="sch:Sphch_0453"/>
<protein>
    <submittedName>
        <fullName evidence="2">Amine oxidase</fullName>
    </submittedName>
</protein>
<sequence length="444" mass="49327">MGKSVVVIGAGIAGMSAAFDLQSAGYEVTVIESGNFVGGRMADQDINGINVHTGASVIFSFNKAMFDLIDELGISDDLYAFPDKNEGYNVEHGDETYKLKLTFDPIFLLTHPAFGFKTKAKLAALLPDMIKAGLQTDPCMMHTAAHLDDENVTDYITRKVTKEFLEKYVEPYFRAPWHWEPEQISRAYLLSLLGHIVGGKLLSFKTGIGHLSRTLGNRLDVKLNTRVVEAGYDDSGCRLTIEHDGATEAVTCDFVVCAIPGTLVNSVVKGLSTDAEAFFDTVRYNRGARIYYAVDGVQLQPRDTWFTRHSACKFSLFYAMPTDSLVPEGFKQPQYLQCELSPQLSEAIEKEGGQQRLDSYVRDELERLCPEAAGKVTAVAEQWWDNMLTEWYPGYTKGMAEFLKQQEDTPARMYFCGDYLSQSHTGGACASGRGVAAAIRRHWE</sequence>
<dbReference type="Proteomes" id="UP000007150">
    <property type="component" value="Chromosome 1"/>
</dbReference>
<keyword evidence="3" id="KW-1185">Reference proteome</keyword>
<proteinExistence type="predicted"/>
<feature type="domain" description="Amine oxidase" evidence="1">
    <location>
        <begin position="12"/>
        <end position="439"/>
    </location>
</feature>
<dbReference type="HOGENOM" id="CLU_623800_0_0_5"/>
<dbReference type="InterPro" id="IPR050464">
    <property type="entry name" value="Zeta_carotene_desat/Oxidored"/>
</dbReference>
<dbReference type="AlphaFoldDB" id="F6EWY7"/>
<dbReference type="InterPro" id="IPR036188">
    <property type="entry name" value="FAD/NAD-bd_sf"/>
</dbReference>
<reference evidence="2 3" key="1">
    <citation type="submission" date="2011-05" db="EMBL/GenBank/DDBJ databases">
        <title>Complete sequence of chromosome 1 of Sphingobium chlorophenolicum L-1.</title>
        <authorList>
            <consortium name="US DOE Joint Genome Institute"/>
            <person name="Lucas S."/>
            <person name="Han J."/>
            <person name="Lapidus A."/>
            <person name="Cheng J.-F."/>
            <person name="Goodwin L."/>
            <person name="Pitluck S."/>
            <person name="Peters L."/>
            <person name="Daligault H."/>
            <person name="Han C."/>
            <person name="Tapia R."/>
            <person name="Land M."/>
            <person name="Hauser L."/>
            <person name="Kyrpides N."/>
            <person name="Ivanova N."/>
            <person name="Pagani I."/>
            <person name="Turner P."/>
            <person name="Copley S."/>
            <person name="Woyke T."/>
        </authorList>
    </citation>
    <scope>NUCLEOTIDE SEQUENCE [LARGE SCALE GENOMIC DNA]</scope>
    <source>
        <strain evidence="2 3">L-1</strain>
    </source>
</reference>
<evidence type="ECO:0000313" key="3">
    <source>
        <dbReference type="Proteomes" id="UP000007150"/>
    </source>
</evidence>
<name>F6EWY7_SPHCR</name>
<dbReference type="GO" id="GO:0016491">
    <property type="term" value="F:oxidoreductase activity"/>
    <property type="evidence" value="ECO:0007669"/>
    <property type="project" value="InterPro"/>
</dbReference>
<evidence type="ECO:0000259" key="1">
    <source>
        <dbReference type="Pfam" id="PF01593"/>
    </source>
</evidence>
<accession>F6EWY7</accession>
<dbReference type="SUPFAM" id="SSF51905">
    <property type="entry name" value="FAD/NAD(P)-binding domain"/>
    <property type="match status" value="1"/>
</dbReference>
<dbReference type="Pfam" id="PF01593">
    <property type="entry name" value="Amino_oxidase"/>
    <property type="match status" value="1"/>
</dbReference>
<organism evidence="2 3">
    <name type="scientific">Sphingobium chlorophenolicum L-1</name>
    <dbReference type="NCBI Taxonomy" id="690566"/>
    <lineage>
        <taxon>Bacteria</taxon>
        <taxon>Pseudomonadati</taxon>
        <taxon>Pseudomonadota</taxon>
        <taxon>Alphaproteobacteria</taxon>
        <taxon>Sphingomonadales</taxon>
        <taxon>Sphingomonadaceae</taxon>
        <taxon>Sphingobium</taxon>
    </lineage>
</organism>
<dbReference type="STRING" id="690566.Sphch_0453"/>
<dbReference type="PANTHER" id="PTHR42923">
    <property type="entry name" value="PROTOPORPHYRINOGEN OXIDASE"/>
    <property type="match status" value="1"/>
</dbReference>
<gene>
    <name evidence="2" type="ORF">Sphch_0453</name>
</gene>
<dbReference type="EMBL" id="CP002798">
    <property type="protein sequence ID" value="AEG48150.1"/>
    <property type="molecule type" value="Genomic_DNA"/>
</dbReference>
<evidence type="ECO:0000313" key="2">
    <source>
        <dbReference type="EMBL" id="AEG48150.1"/>
    </source>
</evidence>
<dbReference type="Gene3D" id="3.50.50.60">
    <property type="entry name" value="FAD/NAD(P)-binding domain"/>
    <property type="match status" value="1"/>
</dbReference>
<dbReference type="PANTHER" id="PTHR42923:SF46">
    <property type="entry name" value="AMINE OXIDASE"/>
    <property type="match status" value="1"/>
</dbReference>
<dbReference type="InterPro" id="IPR002937">
    <property type="entry name" value="Amino_oxidase"/>
</dbReference>